<proteinExistence type="predicted"/>
<accession>F4PGM3</accession>
<dbReference type="OMA" id="RAGRNEH"/>
<dbReference type="SMART" id="SM01233">
    <property type="entry name" value="HABP4_PAI-RBP1"/>
    <property type="match status" value="1"/>
</dbReference>
<dbReference type="PANTHER" id="PTHR12299">
    <property type="entry name" value="HYALURONIC ACID-BINDING PROTEIN 4"/>
    <property type="match status" value="1"/>
</dbReference>
<protein>
    <submittedName>
        <fullName evidence="3">Hyaluronan/mRNA binding family protein</fullName>
    </submittedName>
</protein>
<feature type="compositionally biased region" description="Low complexity" evidence="1">
    <location>
        <begin position="256"/>
        <end position="273"/>
    </location>
</feature>
<feature type="compositionally biased region" description="Low complexity" evidence="1">
    <location>
        <begin position="151"/>
        <end position="181"/>
    </location>
</feature>
<feature type="domain" description="Hyaluronan/mRNA-binding protein" evidence="2">
    <location>
        <begin position="113"/>
        <end position="215"/>
    </location>
</feature>
<feature type="region of interest" description="Disordered" evidence="1">
    <location>
        <begin position="237"/>
        <end position="294"/>
    </location>
</feature>
<dbReference type="GeneID" id="14876986"/>
<feature type="compositionally biased region" description="Basic and acidic residues" evidence="1">
    <location>
        <begin position="59"/>
        <end position="76"/>
    </location>
</feature>
<dbReference type="PANTHER" id="PTHR12299:SF17">
    <property type="entry name" value="AT19571P-RELATED"/>
    <property type="match status" value="1"/>
</dbReference>
<evidence type="ECO:0000256" key="1">
    <source>
        <dbReference type="SAM" id="MobiDB-lite"/>
    </source>
</evidence>
<keyword evidence="4" id="KW-1185">Reference proteome</keyword>
<organism evidence="3 4">
    <name type="scientific">Cavenderia fasciculata</name>
    <name type="common">Slime mold</name>
    <name type="synonym">Dictyostelium fasciculatum</name>
    <dbReference type="NCBI Taxonomy" id="261658"/>
    <lineage>
        <taxon>Eukaryota</taxon>
        <taxon>Amoebozoa</taxon>
        <taxon>Evosea</taxon>
        <taxon>Eumycetozoa</taxon>
        <taxon>Dictyostelia</taxon>
        <taxon>Acytosteliales</taxon>
        <taxon>Cavenderiaceae</taxon>
        <taxon>Cavenderia</taxon>
    </lineage>
</organism>
<feature type="compositionally biased region" description="Basic and acidic residues" evidence="1">
    <location>
        <begin position="34"/>
        <end position="50"/>
    </location>
</feature>
<evidence type="ECO:0000313" key="3">
    <source>
        <dbReference type="EMBL" id="EGG24857.1"/>
    </source>
</evidence>
<dbReference type="Gene3D" id="6.10.140.1040">
    <property type="match status" value="1"/>
</dbReference>
<dbReference type="AlphaFoldDB" id="F4PGM3"/>
<dbReference type="Pfam" id="PF04774">
    <property type="entry name" value="HABP4_PAI-RBP1"/>
    <property type="match status" value="1"/>
</dbReference>
<sequence>MSKVNNLFDLLQDDDDEQQPKLEVSKPAAVVAPKEVKKPAEKAPKADKPVANKTSPKLSGEKKPFNKDDKPRRPRPEGQQGQVSSEDFAKRDSKRDSKHEPRKPRTDSNGQIRGRQFDRQSGTGRPINGQDKKGGSGRGNWGKATEQALPADVEATATADSTVASTDAAATTTDATEVVDTTPKEIKLTLSEYQKQQEKENVQQDGQKLRQAGEGETTGQWDDFVQVNTKVVKTATKTVAKEEKKPKKQFINLEPSKTSASSSNNKNANNKTGGAKKEARGVPTKDDFPALTKA</sequence>
<evidence type="ECO:0000259" key="2">
    <source>
        <dbReference type="SMART" id="SM01233"/>
    </source>
</evidence>
<dbReference type="RefSeq" id="XP_004362708.1">
    <property type="nucleotide sequence ID" value="XM_004362651.1"/>
</dbReference>
<dbReference type="GO" id="GO:0005737">
    <property type="term" value="C:cytoplasm"/>
    <property type="evidence" value="ECO:0007669"/>
    <property type="project" value="TreeGrafter"/>
</dbReference>
<dbReference type="Proteomes" id="UP000007797">
    <property type="component" value="Unassembled WGS sequence"/>
</dbReference>
<dbReference type="OrthoDB" id="20538at2759"/>
<dbReference type="InterPro" id="IPR006861">
    <property type="entry name" value="HABP4_PAIRBP1-bd"/>
</dbReference>
<feature type="region of interest" description="Disordered" evidence="1">
    <location>
        <begin position="1"/>
        <end position="221"/>
    </location>
</feature>
<feature type="compositionally biased region" description="Basic and acidic residues" evidence="1">
    <location>
        <begin position="87"/>
        <end position="106"/>
    </location>
</feature>
<dbReference type="EMBL" id="GL883006">
    <property type="protein sequence ID" value="EGG24857.1"/>
    <property type="molecule type" value="Genomic_DNA"/>
</dbReference>
<feature type="compositionally biased region" description="Basic and acidic residues" evidence="1">
    <location>
        <begin position="195"/>
        <end position="213"/>
    </location>
</feature>
<evidence type="ECO:0000313" key="4">
    <source>
        <dbReference type="Proteomes" id="UP000007797"/>
    </source>
</evidence>
<dbReference type="KEGG" id="dfa:DFA_03102"/>
<feature type="compositionally biased region" description="Basic and acidic residues" evidence="1">
    <location>
        <begin position="275"/>
        <end position="288"/>
    </location>
</feature>
<dbReference type="STRING" id="1054147.F4PGM3"/>
<reference evidence="4" key="1">
    <citation type="journal article" date="2011" name="Genome Res.">
        <title>Phylogeny-wide analysis of social amoeba genomes highlights ancient origins for complex intercellular communication.</title>
        <authorList>
            <person name="Heidel A.J."/>
            <person name="Lawal H.M."/>
            <person name="Felder M."/>
            <person name="Schilde C."/>
            <person name="Helps N.R."/>
            <person name="Tunggal B."/>
            <person name="Rivero F."/>
            <person name="John U."/>
            <person name="Schleicher M."/>
            <person name="Eichinger L."/>
            <person name="Platzer M."/>
            <person name="Noegel A.A."/>
            <person name="Schaap P."/>
            <person name="Gloeckner G."/>
        </authorList>
    </citation>
    <scope>NUCLEOTIDE SEQUENCE [LARGE SCALE GENOMIC DNA]</scope>
    <source>
        <strain evidence="4">SH3</strain>
    </source>
</reference>
<dbReference type="GO" id="GO:0003723">
    <property type="term" value="F:RNA binding"/>
    <property type="evidence" value="ECO:0007669"/>
    <property type="project" value="InterPro"/>
</dbReference>
<dbReference type="InterPro" id="IPR039764">
    <property type="entry name" value="HABP4/SERBP1-like"/>
</dbReference>
<dbReference type="GO" id="GO:0005634">
    <property type="term" value="C:nucleus"/>
    <property type="evidence" value="ECO:0007669"/>
    <property type="project" value="TreeGrafter"/>
</dbReference>
<name>F4PGM3_CACFS</name>
<gene>
    <name evidence="3" type="ORF">DFA_03102</name>
</gene>